<dbReference type="Pfam" id="PF03595">
    <property type="entry name" value="SLAC1"/>
    <property type="match status" value="1"/>
</dbReference>
<name>A0A1H6DEX5_9ACTN</name>
<evidence type="ECO:0000313" key="10">
    <source>
        <dbReference type="Proteomes" id="UP000236754"/>
    </source>
</evidence>
<evidence type="ECO:0000313" key="9">
    <source>
        <dbReference type="EMBL" id="SEG83781.1"/>
    </source>
</evidence>
<feature type="transmembrane region" description="Helical" evidence="8">
    <location>
        <begin position="69"/>
        <end position="88"/>
    </location>
</feature>
<dbReference type="InterPro" id="IPR004695">
    <property type="entry name" value="SLAC1/Mae1/Ssu1/TehA"/>
</dbReference>
<dbReference type="InterPro" id="IPR051629">
    <property type="entry name" value="Sulfite_efflux_TDT"/>
</dbReference>
<evidence type="ECO:0000256" key="4">
    <source>
        <dbReference type="ARBA" id="ARBA00022475"/>
    </source>
</evidence>
<feature type="transmembrane region" description="Helical" evidence="8">
    <location>
        <begin position="287"/>
        <end position="309"/>
    </location>
</feature>
<evidence type="ECO:0000256" key="8">
    <source>
        <dbReference type="SAM" id="Phobius"/>
    </source>
</evidence>
<dbReference type="GO" id="GO:0055085">
    <property type="term" value="P:transmembrane transport"/>
    <property type="evidence" value="ECO:0007669"/>
    <property type="project" value="InterPro"/>
</dbReference>
<feature type="transmembrane region" description="Helical" evidence="8">
    <location>
        <begin position="109"/>
        <end position="129"/>
    </location>
</feature>
<evidence type="ECO:0000256" key="2">
    <source>
        <dbReference type="ARBA" id="ARBA00008566"/>
    </source>
</evidence>
<dbReference type="InterPro" id="IPR038665">
    <property type="entry name" value="Voltage-dep_anion_channel_sf"/>
</dbReference>
<evidence type="ECO:0000256" key="3">
    <source>
        <dbReference type="ARBA" id="ARBA00022448"/>
    </source>
</evidence>
<evidence type="ECO:0000256" key="5">
    <source>
        <dbReference type="ARBA" id="ARBA00022692"/>
    </source>
</evidence>
<dbReference type="PANTHER" id="PTHR31686:SF1">
    <property type="entry name" value="SULFITE EFFLUX PUMP SSU1"/>
    <property type="match status" value="1"/>
</dbReference>
<reference evidence="9 10" key="1">
    <citation type="submission" date="2016-10" db="EMBL/GenBank/DDBJ databases">
        <authorList>
            <person name="de Groot N.N."/>
        </authorList>
    </citation>
    <scope>NUCLEOTIDE SEQUENCE [LARGE SCALE GENOMIC DNA]</scope>
    <source>
        <strain evidence="9 10">CGMCC 4.2023</strain>
    </source>
</reference>
<evidence type="ECO:0000256" key="1">
    <source>
        <dbReference type="ARBA" id="ARBA00004651"/>
    </source>
</evidence>
<proteinExistence type="inferred from homology"/>
<keyword evidence="10" id="KW-1185">Reference proteome</keyword>
<keyword evidence="4" id="KW-1003">Cell membrane</keyword>
<dbReference type="Proteomes" id="UP000236754">
    <property type="component" value="Unassembled WGS sequence"/>
</dbReference>
<dbReference type="OrthoDB" id="958273at2"/>
<dbReference type="PANTHER" id="PTHR31686">
    <property type="match status" value="1"/>
</dbReference>
<dbReference type="AlphaFoldDB" id="A0A1H6DEX5"/>
<comment type="similarity">
    <text evidence="2">Belongs to the tellurite-resistance/dicarboxylate transporter (TDT) family.</text>
</comment>
<feature type="transmembrane region" description="Helical" evidence="8">
    <location>
        <begin position="208"/>
        <end position="233"/>
    </location>
</feature>
<protein>
    <submittedName>
        <fullName evidence="9">C4-dicarboxylate transporter/malic acid transport protein</fullName>
    </submittedName>
</protein>
<organism evidence="9 10">
    <name type="scientific">Actinacidiphila yanglinensis</name>
    <dbReference type="NCBI Taxonomy" id="310779"/>
    <lineage>
        <taxon>Bacteria</taxon>
        <taxon>Bacillati</taxon>
        <taxon>Actinomycetota</taxon>
        <taxon>Actinomycetes</taxon>
        <taxon>Kitasatosporales</taxon>
        <taxon>Streptomycetaceae</taxon>
        <taxon>Actinacidiphila</taxon>
    </lineage>
</organism>
<feature type="transmembrane region" description="Helical" evidence="8">
    <location>
        <begin position="321"/>
        <end position="345"/>
    </location>
</feature>
<dbReference type="CDD" id="cd09320">
    <property type="entry name" value="TDT_like_2"/>
    <property type="match status" value="1"/>
</dbReference>
<keyword evidence="6 8" id="KW-1133">Transmembrane helix</keyword>
<accession>A0A1H6DEX5</accession>
<comment type="subcellular location">
    <subcellularLocation>
        <location evidence="1">Cell membrane</location>
        <topology evidence="1">Multi-pass membrane protein</topology>
    </subcellularLocation>
</comment>
<feature type="transmembrane region" description="Helical" evidence="8">
    <location>
        <begin position="351"/>
        <end position="373"/>
    </location>
</feature>
<feature type="transmembrane region" description="Helical" evidence="8">
    <location>
        <begin position="175"/>
        <end position="202"/>
    </location>
</feature>
<feature type="transmembrane region" description="Helical" evidence="8">
    <location>
        <begin position="245"/>
        <end position="267"/>
    </location>
</feature>
<dbReference type="RefSeq" id="WP_103888836.1">
    <property type="nucleotide sequence ID" value="NZ_FNVU01000014.1"/>
</dbReference>
<dbReference type="EMBL" id="FNVU01000014">
    <property type="protein sequence ID" value="SEG83781.1"/>
    <property type="molecule type" value="Genomic_DNA"/>
</dbReference>
<feature type="transmembrane region" description="Helical" evidence="8">
    <location>
        <begin position="144"/>
        <end position="163"/>
    </location>
</feature>
<dbReference type="GO" id="GO:0005886">
    <property type="term" value="C:plasma membrane"/>
    <property type="evidence" value="ECO:0007669"/>
    <property type="project" value="UniProtKB-SubCell"/>
</dbReference>
<gene>
    <name evidence="9" type="ORF">SAMN05216223_114146</name>
</gene>
<keyword evidence="3" id="KW-0813">Transport</keyword>
<evidence type="ECO:0000256" key="6">
    <source>
        <dbReference type="ARBA" id="ARBA00022989"/>
    </source>
</evidence>
<keyword evidence="5 8" id="KW-0812">Transmembrane</keyword>
<sequence>MTHSFAAPSRSAGRRPGRTLPWGLLRELDRPSDLFRHLGPNWFASVMGTGITANAAATLPVHAPGLRTAATAVWALAALLLVALTAAWGVHWTRHREQARAHADHPVAAYFWGAPAMALITVGAGSLSLGSDWIGPHAALGVDAVLWTAGTVLGLVTAVWIPYRVMTGTGVPADAAFGGWLMPVVPPMVSAATGAALVPHLAPGQGRLILLLGCYAMFGISLFASVVIITQIWGRLVRHGIGPAAMVPTLWIVLGPLGQSVTAANLLGNVAHLALPHPDAAAAQAFGFLYGVPTWGFAMMWLALAASVTARTLRTGLPFSLTWWSFTFPAGTCVTGTSALAVHLGSTPLKVAAVALYGLLVAAWLTVAARTAAHSARGGLFKPAQAPAPAPGPPAPATGAR</sequence>
<dbReference type="Gene3D" id="1.50.10.150">
    <property type="entry name" value="Voltage-dependent anion channel"/>
    <property type="match status" value="1"/>
</dbReference>
<evidence type="ECO:0000256" key="7">
    <source>
        <dbReference type="ARBA" id="ARBA00023136"/>
    </source>
</evidence>
<keyword evidence="7 8" id="KW-0472">Membrane</keyword>